<evidence type="ECO:0000256" key="1">
    <source>
        <dbReference type="SAM" id="Phobius"/>
    </source>
</evidence>
<keyword evidence="3" id="KW-1185">Reference proteome</keyword>
<keyword evidence="1" id="KW-1133">Transmembrane helix</keyword>
<protein>
    <submittedName>
        <fullName evidence="2">DUF4492 domain-containing protein</fullName>
    </submittedName>
</protein>
<proteinExistence type="predicted"/>
<dbReference type="InterPro" id="IPR027853">
    <property type="entry name" value="DUF4492"/>
</dbReference>
<keyword evidence="1" id="KW-0472">Membrane</keyword>
<dbReference type="RefSeq" id="WP_369863549.1">
    <property type="nucleotide sequence ID" value="NZ_JBCLPP010000026.1"/>
</dbReference>
<organism evidence="2 3">
    <name type="scientific">Heminiphilus faecis</name>
    <dbReference type="NCBI Taxonomy" id="2601703"/>
    <lineage>
        <taxon>Bacteria</taxon>
        <taxon>Pseudomonadati</taxon>
        <taxon>Bacteroidota</taxon>
        <taxon>Bacteroidia</taxon>
        <taxon>Bacteroidales</taxon>
        <taxon>Muribaculaceae</taxon>
        <taxon>Heminiphilus</taxon>
    </lineage>
</organism>
<dbReference type="Proteomes" id="UP001565200">
    <property type="component" value="Unassembled WGS sequence"/>
</dbReference>
<evidence type="ECO:0000313" key="2">
    <source>
        <dbReference type="EMBL" id="MEY8245895.1"/>
    </source>
</evidence>
<feature type="transmembrane region" description="Helical" evidence="1">
    <location>
        <begin position="32"/>
        <end position="52"/>
    </location>
</feature>
<accession>A0ABV4CWW5</accession>
<dbReference type="EMBL" id="JBCLPP010000026">
    <property type="protein sequence ID" value="MEY8245895.1"/>
    <property type="molecule type" value="Genomic_DNA"/>
</dbReference>
<reference evidence="2 3" key="1">
    <citation type="submission" date="2024-03" db="EMBL/GenBank/DDBJ databases">
        <title>Mouse gut bacterial collection (mGBC) of GemPharmatech.</title>
        <authorList>
            <person name="He Y."/>
            <person name="Dong L."/>
            <person name="Wu D."/>
            <person name="Gao X."/>
            <person name="Lin Z."/>
        </authorList>
    </citation>
    <scope>NUCLEOTIDE SEQUENCE [LARGE SCALE GENOMIC DNA]</scope>
    <source>
        <strain evidence="2 3">54-13</strain>
    </source>
</reference>
<keyword evidence="1" id="KW-0812">Transmembrane</keyword>
<dbReference type="Pfam" id="PF14899">
    <property type="entry name" value="DUF4492"/>
    <property type="match status" value="1"/>
</dbReference>
<comment type="caution">
    <text evidence="2">The sequence shown here is derived from an EMBL/GenBank/DDBJ whole genome shotgun (WGS) entry which is preliminary data.</text>
</comment>
<gene>
    <name evidence="2" type="ORF">AAK873_09745</name>
</gene>
<sequence length="89" mass="11002">MDHNQTFRRGNLLMRVIRFYRDGFRSMTVGRYLWAMIIIKLFILFFIFKLFFFPDLLRRDYDNDVDRARAVRHSMTDYNRNQENTILTP</sequence>
<evidence type="ECO:0000313" key="3">
    <source>
        <dbReference type="Proteomes" id="UP001565200"/>
    </source>
</evidence>
<name>A0ABV4CWW5_9BACT</name>